<accession>A0A7C3PHW8</accession>
<name>A0A7C3PHW8_9CYAN</name>
<gene>
    <name evidence="3" type="ORF">ENR64_19420</name>
</gene>
<evidence type="ECO:0000313" key="3">
    <source>
        <dbReference type="EMBL" id="HFM99879.1"/>
    </source>
</evidence>
<comment type="caution">
    <text evidence="3">The sequence shown here is derived from an EMBL/GenBank/DDBJ whole genome shotgun (WGS) entry which is preliminary data.</text>
</comment>
<feature type="region of interest" description="Disordered" evidence="1">
    <location>
        <begin position="145"/>
        <end position="165"/>
    </location>
</feature>
<sequence>MNKKQFFALAGLGSLLVGCNQASQQAETPAPANQPVTTQPQAVDENRFNQPVIQQGNAPAPKVPGLLQATNAKLRVPAIPKGRSNPFAPINSGVLKNPTSVAAVTTANVPPKSNQTNLWASNGRQPIVAPLPPVSLLPPLPAVKNSPARPGQTSFPNSNTANLPTLPVPGTGGLPPLDIPVAPPSRTALADSIEITGVVQVRGKWHVIVKEPRAESSRYVAVGDRIAGGKVLIKRIINERGADPSVVLQQDGIDITKPVGSSMGPLAVAR</sequence>
<feature type="chain" id="PRO_5028039414" evidence="2">
    <location>
        <begin position="23"/>
        <end position="270"/>
    </location>
</feature>
<dbReference type="EMBL" id="DSRU01000277">
    <property type="protein sequence ID" value="HFM99879.1"/>
    <property type="molecule type" value="Genomic_DNA"/>
</dbReference>
<organism evidence="3">
    <name type="scientific">Oscillatoriales cyanobacterium SpSt-418</name>
    <dbReference type="NCBI Taxonomy" id="2282169"/>
    <lineage>
        <taxon>Bacteria</taxon>
        <taxon>Bacillati</taxon>
        <taxon>Cyanobacteriota</taxon>
        <taxon>Cyanophyceae</taxon>
        <taxon>Oscillatoriophycideae</taxon>
        <taxon>Oscillatoriales</taxon>
    </lineage>
</organism>
<protein>
    <submittedName>
        <fullName evidence="3">Uncharacterized protein</fullName>
    </submittedName>
</protein>
<evidence type="ECO:0000256" key="2">
    <source>
        <dbReference type="SAM" id="SignalP"/>
    </source>
</evidence>
<feature type="compositionally biased region" description="Polar residues" evidence="1">
    <location>
        <begin position="151"/>
        <end position="162"/>
    </location>
</feature>
<proteinExistence type="predicted"/>
<dbReference type="AlphaFoldDB" id="A0A7C3PHW8"/>
<evidence type="ECO:0000256" key="1">
    <source>
        <dbReference type="SAM" id="MobiDB-lite"/>
    </source>
</evidence>
<dbReference type="PROSITE" id="PS51257">
    <property type="entry name" value="PROKAR_LIPOPROTEIN"/>
    <property type="match status" value="1"/>
</dbReference>
<reference evidence="3" key="1">
    <citation type="journal article" date="2020" name="mSystems">
        <title>Genome- and Community-Level Interaction Insights into Carbon Utilization and Element Cycling Functions of Hydrothermarchaeota in Hydrothermal Sediment.</title>
        <authorList>
            <person name="Zhou Z."/>
            <person name="Liu Y."/>
            <person name="Xu W."/>
            <person name="Pan J."/>
            <person name="Luo Z.H."/>
            <person name="Li M."/>
        </authorList>
    </citation>
    <scope>NUCLEOTIDE SEQUENCE [LARGE SCALE GENOMIC DNA]</scope>
    <source>
        <strain evidence="3">SpSt-418</strain>
    </source>
</reference>
<keyword evidence="2" id="KW-0732">Signal</keyword>
<feature type="signal peptide" evidence="2">
    <location>
        <begin position="1"/>
        <end position="22"/>
    </location>
</feature>